<name>A0A4Y7JK49_PAPSO</name>
<accession>A0A4Y7JK49</accession>
<evidence type="ECO:0000313" key="1">
    <source>
        <dbReference type="EMBL" id="RZC61453.1"/>
    </source>
</evidence>
<dbReference type="AlphaFoldDB" id="A0A4Y7JK49"/>
<dbReference type="Gramene" id="RZC61453">
    <property type="protein sequence ID" value="RZC61453"/>
    <property type="gene ID" value="C5167_023221"/>
</dbReference>
<gene>
    <name evidence="1" type="ORF">C5167_023221</name>
</gene>
<keyword evidence="2" id="KW-1185">Reference proteome</keyword>
<reference evidence="1 2" key="1">
    <citation type="journal article" date="2018" name="Science">
        <title>The opium poppy genome and morphinan production.</title>
        <authorList>
            <person name="Guo L."/>
            <person name="Winzer T."/>
            <person name="Yang X."/>
            <person name="Li Y."/>
            <person name="Ning Z."/>
            <person name="He Z."/>
            <person name="Teodor R."/>
            <person name="Lu Y."/>
            <person name="Bowser T.A."/>
            <person name="Graham I.A."/>
            <person name="Ye K."/>
        </authorList>
    </citation>
    <scope>NUCLEOTIDE SEQUENCE [LARGE SCALE GENOMIC DNA]</scope>
    <source>
        <strain evidence="2">cv. HN1</strain>
        <tissue evidence="1">Leaves</tissue>
    </source>
</reference>
<dbReference type="Proteomes" id="UP000316621">
    <property type="component" value="Chromosome 5"/>
</dbReference>
<protein>
    <submittedName>
        <fullName evidence="1">Uncharacterized protein</fullName>
    </submittedName>
</protein>
<dbReference type="EMBL" id="CM010719">
    <property type="protein sequence ID" value="RZC61453.1"/>
    <property type="molecule type" value="Genomic_DNA"/>
</dbReference>
<sequence length="81" mass="9108">MEMQEEHIGNLKKTIPGSCWSIHILLSRSNPKFYPTSFHVPAGPVFEAPSTTSFIALSKVNLLRILELTAIAESKRWLTIL</sequence>
<organism evidence="1 2">
    <name type="scientific">Papaver somniferum</name>
    <name type="common">Opium poppy</name>
    <dbReference type="NCBI Taxonomy" id="3469"/>
    <lineage>
        <taxon>Eukaryota</taxon>
        <taxon>Viridiplantae</taxon>
        <taxon>Streptophyta</taxon>
        <taxon>Embryophyta</taxon>
        <taxon>Tracheophyta</taxon>
        <taxon>Spermatophyta</taxon>
        <taxon>Magnoliopsida</taxon>
        <taxon>Ranunculales</taxon>
        <taxon>Papaveraceae</taxon>
        <taxon>Papaveroideae</taxon>
        <taxon>Papaver</taxon>
    </lineage>
</organism>
<proteinExistence type="predicted"/>
<evidence type="ECO:0000313" key="2">
    <source>
        <dbReference type="Proteomes" id="UP000316621"/>
    </source>
</evidence>